<feature type="region of interest" description="Disordered" evidence="1">
    <location>
        <begin position="147"/>
        <end position="352"/>
    </location>
</feature>
<feature type="compositionally biased region" description="Low complexity" evidence="1">
    <location>
        <begin position="161"/>
        <end position="175"/>
    </location>
</feature>
<gene>
    <name evidence="2" type="ORF">JKF63_05976</name>
</gene>
<protein>
    <submittedName>
        <fullName evidence="2">Uncharacterized protein</fullName>
    </submittedName>
</protein>
<comment type="caution">
    <text evidence="2">The sequence shown here is derived from an EMBL/GenBank/DDBJ whole genome shotgun (WGS) entry which is preliminary data.</text>
</comment>
<feature type="region of interest" description="Disordered" evidence="1">
    <location>
        <begin position="25"/>
        <end position="47"/>
    </location>
</feature>
<evidence type="ECO:0000313" key="2">
    <source>
        <dbReference type="EMBL" id="KAG5506473.1"/>
    </source>
</evidence>
<dbReference type="Proteomes" id="UP000674318">
    <property type="component" value="Unassembled WGS sequence"/>
</dbReference>
<organism evidence="2 3">
    <name type="scientific">Porcisia hertigi</name>
    <dbReference type="NCBI Taxonomy" id="2761500"/>
    <lineage>
        <taxon>Eukaryota</taxon>
        <taxon>Discoba</taxon>
        <taxon>Euglenozoa</taxon>
        <taxon>Kinetoplastea</taxon>
        <taxon>Metakinetoplastina</taxon>
        <taxon>Trypanosomatida</taxon>
        <taxon>Trypanosomatidae</taxon>
        <taxon>Leishmaniinae</taxon>
        <taxon>Porcisia</taxon>
    </lineage>
</organism>
<dbReference type="RefSeq" id="XP_067757635.1">
    <property type="nucleotide sequence ID" value="XM_067901929.1"/>
</dbReference>
<name>A0A836IX84_9TRYP</name>
<dbReference type="AlphaFoldDB" id="A0A836IX84"/>
<feature type="compositionally biased region" description="Basic residues" evidence="1">
    <location>
        <begin position="253"/>
        <end position="277"/>
    </location>
</feature>
<accession>A0A836IX84</accession>
<feature type="compositionally biased region" description="Basic residues" evidence="1">
    <location>
        <begin position="199"/>
        <end position="224"/>
    </location>
</feature>
<reference evidence="2 3" key="1">
    <citation type="submission" date="2021-02" db="EMBL/GenBank/DDBJ databases">
        <title>Porcisia hertigi Genome sequencing and assembly.</title>
        <authorList>
            <person name="Almutairi H."/>
            <person name="Gatherer D."/>
        </authorList>
    </citation>
    <scope>NUCLEOTIDE SEQUENCE [LARGE SCALE GENOMIC DNA]</scope>
    <source>
        <strain evidence="2 3">C119</strain>
    </source>
</reference>
<sequence length="352" mass="38998">MLALFFVCLAPKRQTFSSASANAVRSAGRHLKKQPSRSSRTLSERSVKPLVSRSISGKVKSAPQPTFSPSYVITDELPVRSRFMHPVDFLSSSEPLMLTPEEKAVENAEKERVAALRDDARALAAAFARELEERRLRAMPTDATKARRTAVVSAAHVSLKPGQGAAQQQQQRHPSPLLPPPPKIAPMTPRPQKSERKASKAKRVKAKRPKQRRKLNIPQRRQKSTAHTTTTTIPGRGRGRPPKRSTAASVTMRKPRLTSRRHTGRPRIRRTAAKRVRAVAAAAPRRGAASNKRGASTGRKKHTTAPSRGVAQMPKHVIMRALSKSTVQAWRLKKPKKRATATSRHGKRTKKR</sequence>
<dbReference type="OrthoDB" id="267978at2759"/>
<keyword evidence="3" id="KW-1185">Reference proteome</keyword>
<evidence type="ECO:0000256" key="1">
    <source>
        <dbReference type="SAM" id="MobiDB-lite"/>
    </source>
</evidence>
<dbReference type="KEGG" id="phet:94292006"/>
<proteinExistence type="predicted"/>
<dbReference type="GeneID" id="94292006"/>
<feature type="compositionally biased region" description="Basic residues" evidence="1">
    <location>
        <begin position="331"/>
        <end position="352"/>
    </location>
</feature>
<feature type="compositionally biased region" description="Low complexity" evidence="1">
    <location>
        <begin position="278"/>
        <end position="289"/>
    </location>
</feature>
<dbReference type="EMBL" id="JAFJZO010000020">
    <property type="protein sequence ID" value="KAG5506473.1"/>
    <property type="molecule type" value="Genomic_DNA"/>
</dbReference>
<evidence type="ECO:0000313" key="3">
    <source>
        <dbReference type="Proteomes" id="UP000674318"/>
    </source>
</evidence>